<dbReference type="OrthoDB" id="1844152at2759"/>
<dbReference type="PANTHER" id="PTHR46206">
    <property type="entry name" value="CYTOCHROME P450"/>
    <property type="match status" value="1"/>
</dbReference>
<evidence type="ECO:0000256" key="2">
    <source>
        <dbReference type="ARBA" id="ARBA00010617"/>
    </source>
</evidence>
<dbReference type="Pfam" id="PF00067">
    <property type="entry name" value="p450"/>
    <property type="match status" value="1"/>
</dbReference>
<proteinExistence type="inferred from homology"/>
<dbReference type="SUPFAM" id="SSF48264">
    <property type="entry name" value="Cytochrome P450"/>
    <property type="match status" value="1"/>
</dbReference>
<keyword evidence="8" id="KW-0812">Transmembrane</keyword>
<comment type="cofactor">
    <cofactor evidence="1 7">
        <name>heme</name>
        <dbReference type="ChEBI" id="CHEBI:30413"/>
    </cofactor>
</comment>
<dbReference type="EMBL" id="MNUE01000117">
    <property type="protein sequence ID" value="OJD28723.1"/>
    <property type="molecule type" value="Genomic_DNA"/>
</dbReference>
<evidence type="ECO:0000313" key="9">
    <source>
        <dbReference type="EMBL" id="OJD28723.1"/>
    </source>
</evidence>
<keyword evidence="8" id="KW-1133">Transmembrane helix</keyword>
<accession>A0A1J9R8J5</accession>
<evidence type="ECO:0000256" key="7">
    <source>
        <dbReference type="PIRSR" id="PIRSR602403-1"/>
    </source>
</evidence>
<keyword evidence="10" id="KW-1185">Reference proteome</keyword>
<comment type="similarity">
    <text evidence="2">Belongs to the cytochrome P450 family.</text>
</comment>
<dbReference type="GO" id="GO:0005506">
    <property type="term" value="F:iron ion binding"/>
    <property type="evidence" value="ECO:0007669"/>
    <property type="project" value="InterPro"/>
</dbReference>
<evidence type="ECO:0000256" key="3">
    <source>
        <dbReference type="ARBA" id="ARBA00022723"/>
    </source>
</evidence>
<name>A0A1J9R8J5_9PEZI</name>
<dbReference type="PRINTS" id="PR00465">
    <property type="entry name" value="EP450IV"/>
</dbReference>
<dbReference type="Gene3D" id="1.10.630.10">
    <property type="entry name" value="Cytochrome P450"/>
    <property type="match status" value="1"/>
</dbReference>
<keyword evidence="4" id="KW-0560">Oxidoreductase</keyword>
<dbReference type="AlphaFoldDB" id="A0A1J9R8J5"/>
<sequence length="497" mass="54641">MVQAASSSAGLGVPLSIIICVMVAIALFARSRHQTLLSVPTIQAPGGDFRKALNEGYEKAKLNPQWIFQIPTVSSPMTILAPALLDEIRAVSEKKLNFRREMYDRFVGRYTAFASNDSAMVVAIKNKLTPGIDRLLPTMDDEAQFAVRTTLASCGADGWTTVPLHSTATRLIALLSGRVFVGLPLSRNEEWIDAAVNVTQHSIAGAFKLLAYPAWLRPLVRLFVREVGGVEECRQATERMLRPLVEQRLRDMRSGGADFQGQDDMIQWLITHAPPGSVSDVAWHVSQHLVLNIAAIHTTSGQLSGTLFALAARPHYMQPLREEIEACILKHGALTKQCLHDMVKLDSFLREVQRLSPPGLVSVNRKVLEPITLSNGQRLPVGTSIAFPADAINRDPELWERPADFDGFRFARLRTEPGSENSFQFVSSNASGISFGHGKAACPGRWFAATELKVMLARLLPDFDFALAEGGDGPLHAFVDVLGAPDPTRQIRVRRRA</sequence>
<keyword evidence="3 7" id="KW-0479">Metal-binding</keyword>
<keyword evidence="8" id="KW-0472">Membrane</keyword>
<dbReference type="PANTHER" id="PTHR46206:SF6">
    <property type="entry name" value="CYTOCHROME P450 MONOOXYGENASE AN1598-RELATED"/>
    <property type="match status" value="1"/>
</dbReference>
<feature type="binding site" description="axial binding residue" evidence="7">
    <location>
        <position position="442"/>
    </location>
    <ligand>
        <name>heme</name>
        <dbReference type="ChEBI" id="CHEBI:30413"/>
    </ligand>
    <ligandPart>
        <name>Fe</name>
        <dbReference type="ChEBI" id="CHEBI:18248"/>
    </ligandPart>
</feature>
<dbReference type="InterPro" id="IPR002403">
    <property type="entry name" value="Cyt_P450_E_grp-IV"/>
</dbReference>
<keyword evidence="5 7" id="KW-0408">Iron</keyword>
<keyword evidence="7" id="KW-0349">Heme</keyword>
<evidence type="ECO:0000256" key="5">
    <source>
        <dbReference type="ARBA" id="ARBA00023004"/>
    </source>
</evidence>
<evidence type="ECO:0000256" key="8">
    <source>
        <dbReference type="SAM" id="Phobius"/>
    </source>
</evidence>
<dbReference type="Proteomes" id="UP000183809">
    <property type="component" value="Unassembled WGS sequence"/>
</dbReference>
<dbReference type="GO" id="GO:0004497">
    <property type="term" value="F:monooxygenase activity"/>
    <property type="evidence" value="ECO:0007669"/>
    <property type="project" value="UniProtKB-KW"/>
</dbReference>
<evidence type="ECO:0000313" key="10">
    <source>
        <dbReference type="Proteomes" id="UP000183809"/>
    </source>
</evidence>
<dbReference type="GO" id="GO:0016705">
    <property type="term" value="F:oxidoreductase activity, acting on paired donors, with incorporation or reduction of molecular oxygen"/>
    <property type="evidence" value="ECO:0007669"/>
    <property type="project" value="InterPro"/>
</dbReference>
<dbReference type="GO" id="GO:0020037">
    <property type="term" value="F:heme binding"/>
    <property type="evidence" value="ECO:0007669"/>
    <property type="project" value="InterPro"/>
</dbReference>
<organism evidence="9 10">
    <name type="scientific">Diplodia corticola</name>
    <dbReference type="NCBI Taxonomy" id="236234"/>
    <lineage>
        <taxon>Eukaryota</taxon>
        <taxon>Fungi</taxon>
        <taxon>Dikarya</taxon>
        <taxon>Ascomycota</taxon>
        <taxon>Pezizomycotina</taxon>
        <taxon>Dothideomycetes</taxon>
        <taxon>Dothideomycetes incertae sedis</taxon>
        <taxon>Botryosphaeriales</taxon>
        <taxon>Botryosphaeriaceae</taxon>
        <taxon>Diplodia</taxon>
    </lineage>
</organism>
<evidence type="ECO:0000256" key="1">
    <source>
        <dbReference type="ARBA" id="ARBA00001971"/>
    </source>
</evidence>
<dbReference type="RefSeq" id="XP_020124983.1">
    <property type="nucleotide sequence ID" value="XM_020270550.1"/>
</dbReference>
<evidence type="ECO:0000256" key="6">
    <source>
        <dbReference type="ARBA" id="ARBA00023033"/>
    </source>
</evidence>
<protein>
    <submittedName>
        <fullName evidence="9">Cytochrome p450</fullName>
    </submittedName>
</protein>
<dbReference type="InterPro" id="IPR036396">
    <property type="entry name" value="Cyt_P450_sf"/>
</dbReference>
<dbReference type="STRING" id="236234.A0A1J9R8J5"/>
<comment type="caution">
    <text evidence="9">The sequence shown here is derived from an EMBL/GenBank/DDBJ whole genome shotgun (WGS) entry which is preliminary data.</text>
</comment>
<dbReference type="GeneID" id="31010809"/>
<gene>
    <name evidence="9" type="ORF">BKCO1_11700016</name>
</gene>
<reference evidence="9 10" key="1">
    <citation type="submission" date="2016-10" db="EMBL/GenBank/DDBJ databases">
        <title>Proteomics and genomics reveal pathogen-plant mechanisms compatible with a hemibiotrophic lifestyle of Diplodia corticola.</title>
        <authorList>
            <person name="Fernandes I."/>
            <person name="De Jonge R."/>
            <person name="Van De Peer Y."/>
            <person name="Devreese B."/>
            <person name="Alves A."/>
            <person name="Esteves A.C."/>
        </authorList>
    </citation>
    <scope>NUCLEOTIDE SEQUENCE [LARGE SCALE GENOMIC DNA]</scope>
    <source>
        <strain evidence="9 10">CBS 112549</strain>
    </source>
</reference>
<dbReference type="CDD" id="cd11041">
    <property type="entry name" value="CYP503A1-like"/>
    <property type="match status" value="1"/>
</dbReference>
<dbReference type="PRINTS" id="PR00385">
    <property type="entry name" value="P450"/>
</dbReference>
<dbReference type="InterPro" id="IPR001128">
    <property type="entry name" value="Cyt_P450"/>
</dbReference>
<keyword evidence="6" id="KW-0503">Monooxygenase</keyword>
<evidence type="ECO:0000256" key="4">
    <source>
        <dbReference type="ARBA" id="ARBA00023002"/>
    </source>
</evidence>
<feature type="transmembrane region" description="Helical" evidence="8">
    <location>
        <begin position="12"/>
        <end position="29"/>
    </location>
</feature>